<accession>A0AAQ4D7N5</accession>
<proteinExistence type="predicted"/>
<protein>
    <submittedName>
        <fullName evidence="1">Uncharacterized protein</fullName>
    </submittedName>
</protein>
<organism evidence="1 2">
    <name type="scientific">Amblyomma americanum</name>
    <name type="common">Lone star tick</name>
    <dbReference type="NCBI Taxonomy" id="6943"/>
    <lineage>
        <taxon>Eukaryota</taxon>
        <taxon>Metazoa</taxon>
        <taxon>Ecdysozoa</taxon>
        <taxon>Arthropoda</taxon>
        <taxon>Chelicerata</taxon>
        <taxon>Arachnida</taxon>
        <taxon>Acari</taxon>
        <taxon>Parasitiformes</taxon>
        <taxon>Ixodida</taxon>
        <taxon>Ixodoidea</taxon>
        <taxon>Ixodidae</taxon>
        <taxon>Amblyomminae</taxon>
        <taxon>Amblyomma</taxon>
    </lineage>
</organism>
<feature type="non-terminal residue" evidence="1">
    <location>
        <position position="1"/>
    </location>
</feature>
<evidence type="ECO:0000313" key="1">
    <source>
        <dbReference type="EMBL" id="KAK8758475.1"/>
    </source>
</evidence>
<dbReference type="Proteomes" id="UP001321473">
    <property type="component" value="Unassembled WGS sequence"/>
</dbReference>
<name>A0AAQ4D7N5_AMBAM</name>
<sequence>AYRVASPVKIGLRYSSEHEERCFSVSFLISYSGTTQCVYYVDGAGKAAFRSALASSWLWPPALSPALSAPALATHSAQLLDTLWVIQHCCLLRCSVCVYGCHAAPAVAPYAAAPVVAAAPTVTKVVTAYAAAPAVTAVHAAPAVTRVATTRTSAPIATAVHAAPAFATYASAPSVTKVATSYAAAPVVAAAPAVTRVDTTYAAAPVATAVAAPAVTAVHAAPAVATYAAAPVLSAAPAVTRLPPPTLLLQSPPLSLLQP</sequence>
<evidence type="ECO:0000313" key="2">
    <source>
        <dbReference type="Proteomes" id="UP001321473"/>
    </source>
</evidence>
<gene>
    <name evidence="1" type="ORF">V5799_003895</name>
</gene>
<keyword evidence="2" id="KW-1185">Reference proteome</keyword>
<dbReference type="AlphaFoldDB" id="A0AAQ4D7N5"/>
<dbReference type="EMBL" id="JARKHS020034098">
    <property type="protein sequence ID" value="KAK8758475.1"/>
    <property type="molecule type" value="Genomic_DNA"/>
</dbReference>
<reference evidence="1 2" key="1">
    <citation type="journal article" date="2023" name="Arcadia Sci">
        <title>De novo assembly of a long-read Amblyomma americanum tick genome.</title>
        <authorList>
            <person name="Chou S."/>
            <person name="Poskanzer K.E."/>
            <person name="Rollins M."/>
            <person name="Thuy-Boun P.S."/>
        </authorList>
    </citation>
    <scope>NUCLEOTIDE SEQUENCE [LARGE SCALE GENOMIC DNA]</scope>
    <source>
        <strain evidence="1">F_SG_1</strain>
        <tissue evidence="1">Salivary glands</tissue>
    </source>
</reference>
<comment type="caution">
    <text evidence="1">The sequence shown here is derived from an EMBL/GenBank/DDBJ whole genome shotgun (WGS) entry which is preliminary data.</text>
</comment>